<dbReference type="EMBL" id="JALGCL010000003">
    <property type="protein sequence ID" value="MCJ0826166.1"/>
    <property type="molecule type" value="Genomic_DNA"/>
</dbReference>
<feature type="region of interest" description="Disordered" evidence="1">
    <location>
        <begin position="61"/>
        <end position="81"/>
    </location>
</feature>
<evidence type="ECO:0000313" key="3">
    <source>
        <dbReference type="Proteomes" id="UP001165423"/>
    </source>
</evidence>
<sequence>MTAFPRLTVLSALLLCAACGKPEPPPTDEPPEPRAQAAPTAQATELRDAIQRPIERARAVEPQVLDAASQQRAEIEAQTGG</sequence>
<evidence type="ECO:0008006" key="4">
    <source>
        <dbReference type="Google" id="ProtNLM"/>
    </source>
</evidence>
<accession>A0ABT0A5B2</accession>
<reference evidence="2 3" key="1">
    <citation type="submission" date="2022-03" db="EMBL/GenBank/DDBJ databases">
        <title>Luteimonas soily sp. nov., a novel bacterium isolated from the soil.</title>
        <authorList>
            <person name="Zhang X."/>
        </authorList>
    </citation>
    <scope>NUCLEOTIDE SEQUENCE [LARGE SCALE GENOMIC DNA]</scope>
    <source>
        <strain evidence="2 3">50</strain>
    </source>
</reference>
<feature type="region of interest" description="Disordered" evidence="1">
    <location>
        <begin position="21"/>
        <end position="45"/>
    </location>
</feature>
<evidence type="ECO:0000313" key="2">
    <source>
        <dbReference type="EMBL" id="MCJ0826166.1"/>
    </source>
</evidence>
<gene>
    <name evidence="2" type="ORF">MQC88_09440</name>
</gene>
<organism evidence="2 3">
    <name type="scientific">Cognatiluteimonas sedimenti</name>
    <dbReference type="NCBI Taxonomy" id="2927791"/>
    <lineage>
        <taxon>Bacteria</taxon>
        <taxon>Pseudomonadati</taxon>
        <taxon>Pseudomonadota</taxon>
        <taxon>Gammaproteobacteria</taxon>
        <taxon>Lysobacterales</taxon>
        <taxon>Lysobacteraceae</taxon>
        <taxon>Cognatiluteimonas</taxon>
    </lineage>
</organism>
<evidence type="ECO:0000256" key="1">
    <source>
        <dbReference type="SAM" id="MobiDB-lite"/>
    </source>
</evidence>
<proteinExistence type="predicted"/>
<protein>
    <recommendedName>
        <fullName evidence="4">Lipoprotein</fullName>
    </recommendedName>
</protein>
<dbReference type="RefSeq" id="WP_243321399.1">
    <property type="nucleotide sequence ID" value="NZ_JALGCL010000003.1"/>
</dbReference>
<dbReference type="Proteomes" id="UP001165423">
    <property type="component" value="Unassembled WGS sequence"/>
</dbReference>
<name>A0ABT0A5B2_9GAMM</name>
<feature type="compositionally biased region" description="Low complexity" evidence="1">
    <location>
        <begin position="34"/>
        <end position="44"/>
    </location>
</feature>
<keyword evidence="3" id="KW-1185">Reference proteome</keyword>
<comment type="caution">
    <text evidence="2">The sequence shown here is derived from an EMBL/GenBank/DDBJ whole genome shotgun (WGS) entry which is preliminary data.</text>
</comment>